<accession>A0A7X4W606</accession>
<evidence type="ECO:0000313" key="3">
    <source>
        <dbReference type="Proteomes" id="UP000487929"/>
    </source>
</evidence>
<organism evidence="2 3">
    <name type="scientific">Halomonas alimentaria</name>
    <dbReference type="NCBI Taxonomy" id="147248"/>
    <lineage>
        <taxon>Bacteria</taxon>
        <taxon>Pseudomonadati</taxon>
        <taxon>Pseudomonadota</taxon>
        <taxon>Gammaproteobacteria</taxon>
        <taxon>Oceanospirillales</taxon>
        <taxon>Halomonadaceae</taxon>
        <taxon>Halomonas</taxon>
    </lineage>
</organism>
<keyword evidence="2" id="KW-0378">Hydrolase</keyword>
<sequence>MSHFLRFLKESDKSEALLSACESIRRGETDPRTFDVDSATFNDIPGNPFAYWVSEPVRRAFVKYPAVQNKERIAAIGASTKDDGRFLRTHWEVLRGKKDFPSFAKGGVFSPFYADVYLVIRWMNDGLEAKTFVSDYRAERGWSPHWKAELHNPHCYFRPGLTWPRRTQGGLSLRVMPAGCIFADKGPAVFVEDDDSEELLALLAIVNSHAFRLLVSLQMAFGSYEVGVIQKTPAPDLNERIKGRLAVLAHKSWSLKRMLDTVTETSHAFLVPETLRDRVSDYDPDVIHIELAEIQTQIDDIAFDLYDFSEEDRRAAQGDAFIAEDVGEDDDNESQAEEAPPLDALLSWTAGVAFGRFDWRLATGEREVPPEPEPFDPLPAKSPGMLPDGDEPYHRHAGILVDDTGHEHDLPRLMADVLETVDAHVDEDLRRWLRRDFFKYHLQQYSKSRRKAPIYWPLATASGSYTLWLYYPDLTNQTLFTAVNDFVEPKLKQVDSELSNLRLAGVSLSRADEKRLEELSDFRDELADLRDTLLKIAPDYKLNHDDGVQITAAPLWPLFRHKPWQKVLKETWEKLEQGDYDWAHLAMAYWPERVREKCVTDKSLAIAHDLEHLFVEPEPSPKKARGRKKNTGSSE</sequence>
<keyword evidence="2" id="KW-0255">Endonuclease</keyword>
<gene>
    <name evidence="2" type="ORF">GRB96_11410</name>
</gene>
<keyword evidence="2" id="KW-0540">Nuclease</keyword>
<dbReference type="EMBL" id="WUTT01000001">
    <property type="protein sequence ID" value="NAW35022.1"/>
    <property type="molecule type" value="Genomic_DNA"/>
</dbReference>
<proteinExistence type="predicted"/>
<dbReference type="GO" id="GO:0004519">
    <property type="term" value="F:endonuclease activity"/>
    <property type="evidence" value="ECO:0007669"/>
    <property type="project" value="UniProtKB-KW"/>
</dbReference>
<dbReference type="Proteomes" id="UP000487929">
    <property type="component" value="Unassembled WGS sequence"/>
</dbReference>
<feature type="compositionally biased region" description="Basic residues" evidence="1">
    <location>
        <begin position="622"/>
        <end position="635"/>
    </location>
</feature>
<feature type="region of interest" description="Disordered" evidence="1">
    <location>
        <begin position="616"/>
        <end position="635"/>
    </location>
</feature>
<protein>
    <submittedName>
        <fullName evidence="2">Type II restriction endonuclease subunit M</fullName>
    </submittedName>
</protein>
<dbReference type="OrthoDB" id="9782445at2"/>
<comment type="caution">
    <text evidence="2">The sequence shown here is derived from an EMBL/GenBank/DDBJ whole genome shotgun (WGS) entry which is preliminary data.</text>
</comment>
<keyword evidence="3" id="KW-1185">Reference proteome</keyword>
<name>A0A7X4W606_9GAMM</name>
<evidence type="ECO:0000256" key="1">
    <source>
        <dbReference type="SAM" id="MobiDB-lite"/>
    </source>
</evidence>
<reference evidence="2 3" key="1">
    <citation type="submission" date="2019-12" db="EMBL/GenBank/DDBJ databases">
        <title>Draft genome sequencing of Halomonas alimentaria DSM 15356.</title>
        <authorList>
            <person name="Pandiyan K."/>
            <person name="Kushwaha P."/>
            <person name="Gowdham M."/>
            <person name="Chakdar H."/>
            <person name="Singh A."/>
            <person name="Kumar M."/>
            <person name="Saxena A.K."/>
        </authorList>
    </citation>
    <scope>NUCLEOTIDE SEQUENCE [LARGE SCALE GENOMIC DNA]</scope>
    <source>
        <strain evidence="2 3">DSM 15356</strain>
    </source>
</reference>
<evidence type="ECO:0000313" key="2">
    <source>
        <dbReference type="EMBL" id="NAW35022.1"/>
    </source>
</evidence>
<dbReference type="AlphaFoldDB" id="A0A7X4W606"/>